<dbReference type="EMBL" id="BKCP01012292">
    <property type="protein sequence ID" value="GER55931.1"/>
    <property type="molecule type" value="Genomic_DNA"/>
</dbReference>
<name>A0A5A7RFG8_STRAF</name>
<sequence length="246" mass="27292">MAWRSEDRQVDGILWRHDGAATAVGRLLEVGRRDIPFFFLVTSDAVLELRQMIRIMPSSPEVQEPVAAGDGRRFVGHILFRRTSFHLYNHRSISAASLSGGTHSEPSHHQMLDHPRRPSLKPSIPLDRIPFRQPSPLATTTGEFLDARQRSREVAPWRPNHKSENQSTVLAQAVVEELTLLPPEDLTQSDDHLSDDLLSAADMLALAVTAKVKLDWLVIVELDGTVSEAEMITAATGWAGKMAVAD</sequence>
<feature type="region of interest" description="Disordered" evidence="1">
    <location>
        <begin position="97"/>
        <end position="116"/>
    </location>
</feature>
<proteinExistence type="predicted"/>
<evidence type="ECO:0000313" key="2">
    <source>
        <dbReference type="EMBL" id="GER55931.1"/>
    </source>
</evidence>
<dbReference type="AlphaFoldDB" id="A0A5A7RFG8"/>
<reference evidence="3" key="1">
    <citation type="journal article" date="2019" name="Curr. Biol.">
        <title>Genome Sequence of Striga asiatica Provides Insight into the Evolution of Plant Parasitism.</title>
        <authorList>
            <person name="Yoshida S."/>
            <person name="Kim S."/>
            <person name="Wafula E.K."/>
            <person name="Tanskanen J."/>
            <person name="Kim Y.M."/>
            <person name="Honaas L."/>
            <person name="Yang Z."/>
            <person name="Spallek T."/>
            <person name="Conn C.E."/>
            <person name="Ichihashi Y."/>
            <person name="Cheong K."/>
            <person name="Cui S."/>
            <person name="Der J.P."/>
            <person name="Gundlach H."/>
            <person name="Jiao Y."/>
            <person name="Hori C."/>
            <person name="Ishida J.K."/>
            <person name="Kasahara H."/>
            <person name="Kiba T."/>
            <person name="Kim M.S."/>
            <person name="Koo N."/>
            <person name="Laohavisit A."/>
            <person name="Lee Y.H."/>
            <person name="Lumba S."/>
            <person name="McCourt P."/>
            <person name="Mortimer J.C."/>
            <person name="Mutuku J.M."/>
            <person name="Nomura T."/>
            <person name="Sasaki-Sekimoto Y."/>
            <person name="Seto Y."/>
            <person name="Wang Y."/>
            <person name="Wakatake T."/>
            <person name="Sakakibara H."/>
            <person name="Demura T."/>
            <person name="Yamaguchi S."/>
            <person name="Yoneyama K."/>
            <person name="Manabe R.I."/>
            <person name="Nelson D.C."/>
            <person name="Schulman A.H."/>
            <person name="Timko M.P."/>
            <person name="dePamphilis C.W."/>
            <person name="Choi D."/>
            <person name="Shirasu K."/>
        </authorList>
    </citation>
    <scope>NUCLEOTIDE SEQUENCE [LARGE SCALE GENOMIC DNA]</scope>
    <source>
        <strain evidence="3">cv. UVA1</strain>
    </source>
</reference>
<comment type="caution">
    <text evidence="2">The sequence shown here is derived from an EMBL/GenBank/DDBJ whole genome shotgun (WGS) entry which is preliminary data.</text>
</comment>
<gene>
    <name evidence="2" type="ORF">STAS_33628</name>
</gene>
<feature type="compositionally biased region" description="Basic and acidic residues" evidence="1">
    <location>
        <begin position="105"/>
        <end position="116"/>
    </location>
</feature>
<accession>A0A5A7RFG8</accession>
<dbReference type="Proteomes" id="UP000325081">
    <property type="component" value="Unassembled WGS sequence"/>
</dbReference>
<organism evidence="2 3">
    <name type="scientific">Striga asiatica</name>
    <name type="common">Asiatic witchweed</name>
    <name type="synonym">Buchnera asiatica</name>
    <dbReference type="NCBI Taxonomy" id="4170"/>
    <lineage>
        <taxon>Eukaryota</taxon>
        <taxon>Viridiplantae</taxon>
        <taxon>Streptophyta</taxon>
        <taxon>Embryophyta</taxon>
        <taxon>Tracheophyta</taxon>
        <taxon>Spermatophyta</taxon>
        <taxon>Magnoliopsida</taxon>
        <taxon>eudicotyledons</taxon>
        <taxon>Gunneridae</taxon>
        <taxon>Pentapetalae</taxon>
        <taxon>asterids</taxon>
        <taxon>lamiids</taxon>
        <taxon>Lamiales</taxon>
        <taxon>Orobanchaceae</taxon>
        <taxon>Buchnereae</taxon>
        <taxon>Striga</taxon>
    </lineage>
</organism>
<keyword evidence="3" id="KW-1185">Reference proteome</keyword>
<evidence type="ECO:0000313" key="3">
    <source>
        <dbReference type="Proteomes" id="UP000325081"/>
    </source>
</evidence>
<protein>
    <submittedName>
        <fullName evidence="2">Restricted TEV movement 3</fullName>
    </submittedName>
</protein>
<evidence type="ECO:0000256" key="1">
    <source>
        <dbReference type="SAM" id="MobiDB-lite"/>
    </source>
</evidence>